<evidence type="ECO:0000313" key="3">
    <source>
        <dbReference type="Proteomes" id="UP000355283"/>
    </source>
</evidence>
<organism evidence="2 3">
    <name type="scientific">Nannochloropsis salina CCMP1776</name>
    <dbReference type="NCBI Taxonomy" id="1027361"/>
    <lineage>
        <taxon>Eukaryota</taxon>
        <taxon>Sar</taxon>
        <taxon>Stramenopiles</taxon>
        <taxon>Ochrophyta</taxon>
        <taxon>Eustigmatophyceae</taxon>
        <taxon>Eustigmatales</taxon>
        <taxon>Monodopsidaceae</taxon>
        <taxon>Microchloropsis</taxon>
        <taxon>Microchloropsis salina</taxon>
    </lineage>
</organism>
<feature type="compositionally biased region" description="Low complexity" evidence="1">
    <location>
        <begin position="1"/>
        <end position="12"/>
    </location>
</feature>
<feature type="compositionally biased region" description="Low complexity" evidence="1">
    <location>
        <begin position="54"/>
        <end position="71"/>
    </location>
</feature>
<dbReference type="Proteomes" id="UP000355283">
    <property type="component" value="Unassembled WGS sequence"/>
</dbReference>
<feature type="compositionally biased region" description="Basic and acidic residues" evidence="1">
    <location>
        <begin position="114"/>
        <end position="134"/>
    </location>
</feature>
<feature type="region of interest" description="Disordered" evidence="1">
    <location>
        <begin position="1"/>
        <end position="227"/>
    </location>
</feature>
<evidence type="ECO:0000256" key="1">
    <source>
        <dbReference type="SAM" id="MobiDB-lite"/>
    </source>
</evidence>
<feature type="compositionally biased region" description="Basic and acidic residues" evidence="1">
    <location>
        <begin position="38"/>
        <end position="53"/>
    </location>
</feature>
<feature type="compositionally biased region" description="Basic and acidic residues" evidence="1">
    <location>
        <begin position="143"/>
        <end position="161"/>
    </location>
</feature>
<feature type="compositionally biased region" description="Acidic residues" evidence="1">
    <location>
        <begin position="257"/>
        <end position="269"/>
    </location>
</feature>
<gene>
    <name evidence="2" type="ORF">NSK_007417</name>
</gene>
<dbReference type="AlphaFoldDB" id="A0A4D9CRM9"/>
<protein>
    <submittedName>
        <fullName evidence="2">Uncharacterized protein</fullName>
    </submittedName>
</protein>
<feature type="compositionally biased region" description="Acidic residues" evidence="1">
    <location>
        <begin position="99"/>
        <end position="113"/>
    </location>
</feature>
<name>A0A4D9CRM9_9STRA</name>
<reference evidence="2 3" key="1">
    <citation type="submission" date="2019-01" db="EMBL/GenBank/DDBJ databases">
        <title>Nuclear Genome Assembly of the Microalgal Biofuel strain Nannochloropsis salina CCMP1776.</title>
        <authorList>
            <person name="Hovde B."/>
        </authorList>
    </citation>
    <scope>NUCLEOTIDE SEQUENCE [LARGE SCALE GENOMIC DNA]</scope>
    <source>
        <strain evidence="2 3">CCMP1776</strain>
    </source>
</reference>
<comment type="caution">
    <text evidence="2">The sequence shown here is derived from an EMBL/GenBank/DDBJ whole genome shotgun (WGS) entry which is preliminary data.</text>
</comment>
<sequence length="439" mass="47129">MANKKSSSSSSSLNRKGNGVAHVREEEDDDKTLTPSQQEERHWVGGNGVKKEVSSPTCSSSSSSSFPVSSSGATVDEGSAGGRRRLRSSLGSTSKTVEEEVLKEEEEEEDEEKEERKGKAKETPERRAARDAASRGEVAAGRKSQEGARKASMRRVAEKRAAFFARADAQDRVVPGGEGGGRGEGGAEGGAEGGREGGRSLRSSLPMPLLEGRRKKGKEEEGEGKEEWCGPFATARRMLREREEARAARLARLEGGQVEEEEEEGEEGGGEGGVKDKGRKRRKVVVEWEPVGRKKRPLSFEPLALSTQCLNLLLMHVEGLEGLGEVSTQGHPARRSGGREGGREGGWALAHIGNHCTALRELDVGGLLRVDEEALQVVLGLYLCMALFLTQPATRSLTRVILARSAVTDDVLEALLQTAGSTLKFLDVNSNGTEGEGSE</sequence>
<evidence type="ECO:0000313" key="2">
    <source>
        <dbReference type="EMBL" id="TFJ81456.1"/>
    </source>
</evidence>
<proteinExistence type="predicted"/>
<feature type="compositionally biased region" description="Low complexity" evidence="1">
    <location>
        <begin position="200"/>
        <end position="210"/>
    </location>
</feature>
<dbReference type="EMBL" id="SDOX01000128">
    <property type="protein sequence ID" value="TFJ81456.1"/>
    <property type="molecule type" value="Genomic_DNA"/>
</dbReference>
<keyword evidence="3" id="KW-1185">Reference proteome</keyword>
<feature type="compositionally biased region" description="Gly residues" evidence="1">
    <location>
        <begin position="176"/>
        <end position="192"/>
    </location>
</feature>
<feature type="region of interest" description="Disordered" evidence="1">
    <location>
        <begin position="251"/>
        <end position="279"/>
    </location>
</feature>
<accession>A0A4D9CRM9</accession>